<evidence type="ECO:0000256" key="3">
    <source>
        <dbReference type="SAM" id="MobiDB-lite"/>
    </source>
</evidence>
<evidence type="ECO:0000259" key="4">
    <source>
        <dbReference type="Pfam" id="PF08698"/>
    </source>
</evidence>
<dbReference type="InterPro" id="IPR039883">
    <property type="entry name" value="Fcf2/DNTTIP2"/>
</dbReference>
<feature type="region of interest" description="Disordered" evidence="3">
    <location>
        <begin position="419"/>
        <end position="441"/>
    </location>
</feature>
<dbReference type="RefSeq" id="XP_015268828.1">
    <property type="nucleotide sequence ID" value="XM_015413342.1"/>
</dbReference>
<proteinExistence type="predicted"/>
<keyword evidence="2" id="KW-0539">Nucleus</keyword>
<feature type="compositionally biased region" description="Acidic residues" evidence="3">
    <location>
        <begin position="486"/>
        <end position="498"/>
    </location>
</feature>
<evidence type="ECO:0000313" key="5">
    <source>
        <dbReference type="Proteomes" id="UP000694871"/>
    </source>
</evidence>
<feature type="compositionally biased region" description="Basic and acidic residues" evidence="3">
    <location>
        <begin position="313"/>
        <end position="332"/>
    </location>
</feature>
<feature type="region of interest" description="Disordered" evidence="3">
    <location>
        <begin position="1"/>
        <end position="84"/>
    </location>
</feature>
<dbReference type="PANTHER" id="PTHR21686:SF12">
    <property type="entry name" value="DEOXYNUCLEOTIDYLTRANSFERASE TERMINAL-INTERACTING PROTEIN 2"/>
    <property type="match status" value="1"/>
</dbReference>
<protein>
    <submittedName>
        <fullName evidence="6">Deoxynucleotidyltransferase terminal-interacting protein 2</fullName>
    </submittedName>
</protein>
<organism evidence="5 6">
    <name type="scientific">Gekko japonicus</name>
    <name type="common">Schlegel's Japanese gecko</name>
    <dbReference type="NCBI Taxonomy" id="146911"/>
    <lineage>
        <taxon>Eukaryota</taxon>
        <taxon>Metazoa</taxon>
        <taxon>Chordata</taxon>
        <taxon>Craniata</taxon>
        <taxon>Vertebrata</taxon>
        <taxon>Euteleostomi</taxon>
        <taxon>Lepidosauria</taxon>
        <taxon>Squamata</taxon>
        <taxon>Bifurcata</taxon>
        <taxon>Gekkota</taxon>
        <taxon>Gekkonidae</taxon>
        <taxon>Gekkoninae</taxon>
        <taxon>Gekko</taxon>
    </lineage>
</organism>
<comment type="subcellular location">
    <subcellularLocation>
        <location evidence="1">Nucleus</location>
        <location evidence="1">Nucleolus</location>
    </subcellularLocation>
</comment>
<dbReference type="InterPro" id="IPR014810">
    <property type="entry name" value="Fcf2_C"/>
</dbReference>
<feature type="compositionally biased region" description="Basic and acidic residues" evidence="3">
    <location>
        <begin position="54"/>
        <end position="68"/>
    </location>
</feature>
<name>A0ABM1K541_GEKJA</name>
<reference evidence="6" key="1">
    <citation type="submission" date="2025-08" db="UniProtKB">
        <authorList>
            <consortium name="RefSeq"/>
        </authorList>
    </citation>
    <scope>IDENTIFICATION</scope>
</reference>
<evidence type="ECO:0000313" key="6">
    <source>
        <dbReference type="RefSeq" id="XP_015268828.1"/>
    </source>
</evidence>
<feature type="region of interest" description="Disordered" evidence="3">
    <location>
        <begin position="289"/>
        <end position="332"/>
    </location>
</feature>
<keyword evidence="5" id="KW-1185">Reference proteome</keyword>
<sequence length="783" mass="87001">MVGTRRVTRRSQQTPSSAGGNDSSMCPSMEGSTSVRATRSKSKLNSHPNIISESRSEKMKEPKTKPDIEEPLEVQATRNRSEATHLADSVAELQADGYVSEAESNCSSVSGLQTPMFIRVTRRRQIVIPCQLESPAKNRQSRRVFPSEDSKCQDDDLSESESCSSAVSGVQTSSTARMTRSRQVKANILPVCEAQAEEVSDAESWCSGVSTEPSVQLKRMTRSMRLRLQAETISQGERKSEVVAGDEKLPQHVTKSQTIVISDSEPTKSDFDEQQASCLSAKSHKQLSPCKPKYDSESVIGGDLKQRFSSSSKKTDRESTKITPEKEMREGKDCEIVDRQEEKGGKNKNIRESARKINDVYEIVDITEETCDQTSEKSRKATEKLSLVKSTAILSRQTTPSKGKCNTETQNPEEIIEVDKLHERGSPQNITPSPTIESRDDACRVSVVSIDSDGSQEEPVAESFSCATKRTEDEGCSTMSVFISDDSSESDSSDLEETNEMKMTASCAGSSKQNGLALDTSDSEVLFVIDKTPGLDSSKAYYLEEKDIGNDGEGTKSKTSLELEEDEEEFIDEDEGSLDVSTTALSLSSSIDPGLNLKDLGGLYINFDAGKQQPGSRGIVPLKEKKKDELLQKSTITPDFEKRECVPPLTESVYQLKKQRRAERAKTTGDGWFGMKAPEITEELKNDLQALKMRAAIDPKRFYKKNDREGLPKYFQVGTVVDSPVDFYHARIPKKERKKTIVEELLADAEFRRYNKRKYQEIIAEKAALAAGKKNRKKKKFHK</sequence>
<dbReference type="PANTHER" id="PTHR21686">
    <property type="entry name" value="DEOXYNUCLEOTIDYLTRANSFERASE TERMINAL-INTERACTING PROTEIN 2"/>
    <property type="match status" value="1"/>
</dbReference>
<feature type="compositionally biased region" description="Polar residues" evidence="3">
    <location>
        <begin position="169"/>
        <end position="178"/>
    </location>
</feature>
<dbReference type="Proteomes" id="UP000694871">
    <property type="component" value="Unplaced"/>
</dbReference>
<dbReference type="GeneID" id="107112242"/>
<gene>
    <name evidence="6" type="primary">DNTTIP2</name>
</gene>
<accession>A0ABM1K541</accession>
<feature type="domain" description="Fcf2 pre-rRNA processing C-terminal" evidence="4">
    <location>
        <begin position="665"/>
        <end position="758"/>
    </location>
</feature>
<feature type="region of interest" description="Disordered" evidence="3">
    <location>
        <begin position="137"/>
        <end position="179"/>
    </location>
</feature>
<dbReference type="Pfam" id="PF08698">
    <property type="entry name" value="Fcf2"/>
    <property type="match status" value="1"/>
</dbReference>
<feature type="compositionally biased region" description="Polar residues" evidence="3">
    <location>
        <begin position="10"/>
        <end position="37"/>
    </location>
</feature>
<feature type="region of interest" description="Disordered" evidence="3">
    <location>
        <begin position="480"/>
        <end position="515"/>
    </location>
</feature>
<evidence type="ECO:0000256" key="2">
    <source>
        <dbReference type="ARBA" id="ARBA00023242"/>
    </source>
</evidence>
<feature type="compositionally biased region" description="Polar residues" evidence="3">
    <location>
        <begin position="426"/>
        <end position="436"/>
    </location>
</feature>
<evidence type="ECO:0000256" key="1">
    <source>
        <dbReference type="ARBA" id="ARBA00004604"/>
    </source>
</evidence>
<feature type="compositionally biased region" description="Basic and acidic residues" evidence="3">
    <location>
        <begin position="145"/>
        <end position="154"/>
    </location>
</feature>